<dbReference type="PANTHER" id="PTHR35561">
    <property type="entry name" value="RNA 2',3'-CYCLIC PHOSPHODIESTERASE"/>
    <property type="match status" value="1"/>
</dbReference>
<accession>A0ABT0RCD5</accession>
<protein>
    <recommendedName>
        <fullName evidence="2">RNA 2',3'-cyclic phosphodiesterase</fullName>
        <shortName evidence="2">RNA 2',3'-CPDase</shortName>
        <ecNumber evidence="2">3.1.4.58</ecNumber>
    </recommendedName>
</protein>
<proteinExistence type="inferred from homology"/>
<name>A0ABT0RCD5_9SPHN</name>
<dbReference type="Pfam" id="PF13563">
    <property type="entry name" value="2_5_RNA_ligase2"/>
    <property type="match status" value="1"/>
</dbReference>
<dbReference type="EMBL" id="JAMGBC010000001">
    <property type="protein sequence ID" value="MCL6677720.1"/>
    <property type="molecule type" value="Genomic_DNA"/>
</dbReference>
<feature type="active site" description="Proton acceptor" evidence="2">
    <location>
        <position position="120"/>
    </location>
</feature>
<evidence type="ECO:0000313" key="4">
    <source>
        <dbReference type="Proteomes" id="UP001165343"/>
    </source>
</evidence>
<dbReference type="Gene3D" id="3.90.1140.10">
    <property type="entry name" value="Cyclic phosphodiesterase"/>
    <property type="match status" value="1"/>
</dbReference>
<comment type="similarity">
    <text evidence="2">Belongs to the 2H phosphoesterase superfamily. ThpR family.</text>
</comment>
<evidence type="ECO:0000313" key="3">
    <source>
        <dbReference type="EMBL" id="MCL6677720.1"/>
    </source>
</evidence>
<reference evidence="3" key="1">
    <citation type="submission" date="2022-05" db="EMBL/GenBank/DDBJ databases">
        <authorList>
            <person name="Jo J.-H."/>
            <person name="Im W.-T."/>
        </authorList>
    </citation>
    <scope>NUCLEOTIDE SEQUENCE</scope>
    <source>
        <strain evidence="3">RG327</strain>
    </source>
</reference>
<gene>
    <name evidence="3" type="primary">thpR</name>
    <name evidence="3" type="ORF">LZ519_00070</name>
</gene>
<feature type="active site" description="Proton donor" evidence="2">
    <location>
        <position position="37"/>
    </location>
</feature>
<organism evidence="3 4">
    <name type="scientific">Sphingomonas anseongensis</name>
    <dbReference type="NCBI Taxonomy" id="2908207"/>
    <lineage>
        <taxon>Bacteria</taxon>
        <taxon>Pseudomonadati</taxon>
        <taxon>Pseudomonadota</taxon>
        <taxon>Alphaproteobacteria</taxon>
        <taxon>Sphingomonadales</taxon>
        <taxon>Sphingomonadaceae</taxon>
        <taxon>Sphingomonas</taxon>
    </lineage>
</organism>
<dbReference type="PANTHER" id="PTHR35561:SF1">
    <property type="entry name" value="RNA 2',3'-CYCLIC PHOSPHODIESTERASE"/>
    <property type="match status" value="1"/>
</dbReference>
<dbReference type="RefSeq" id="WP_249866718.1">
    <property type="nucleotide sequence ID" value="NZ_JAMGBC010000001.1"/>
</dbReference>
<sequence>MHRLFVAIRPPEPIRDLLIDAMDDSPELGWVSDDNLHLTLRFIGEVERPLANDVADSLGRIAFPGFELKISGIGRFDRRNGGTLWAGVEPRRPVAELAAKIDRACVLAGLEPERRAFHPHVTLARYRRDGRVEADAFEQRHATLASTVFEVDRFILFESHLSRHGAHYEEVAAYPLKLSDC</sequence>
<dbReference type="Proteomes" id="UP001165343">
    <property type="component" value="Unassembled WGS sequence"/>
</dbReference>
<dbReference type="SUPFAM" id="SSF55144">
    <property type="entry name" value="LigT-like"/>
    <property type="match status" value="1"/>
</dbReference>
<comment type="catalytic activity">
    <reaction evidence="2">
        <text>a 3'-end 2',3'-cyclophospho-ribonucleotide-RNA + H2O = a 3'-end 2'-phospho-ribonucleotide-RNA + H(+)</text>
        <dbReference type="Rhea" id="RHEA:11828"/>
        <dbReference type="Rhea" id="RHEA-COMP:10464"/>
        <dbReference type="Rhea" id="RHEA-COMP:17353"/>
        <dbReference type="ChEBI" id="CHEBI:15377"/>
        <dbReference type="ChEBI" id="CHEBI:15378"/>
        <dbReference type="ChEBI" id="CHEBI:83064"/>
        <dbReference type="ChEBI" id="CHEBI:173113"/>
        <dbReference type="EC" id="3.1.4.58"/>
    </reaction>
</comment>
<dbReference type="HAMAP" id="MF_01940">
    <property type="entry name" value="RNA_CPDase"/>
    <property type="match status" value="1"/>
</dbReference>
<dbReference type="NCBIfam" id="TIGR02258">
    <property type="entry name" value="2_5_ligase"/>
    <property type="match status" value="1"/>
</dbReference>
<dbReference type="EC" id="3.1.4.58" evidence="2"/>
<comment type="caution">
    <text evidence="3">The sequence shown here is derived from an EMBL/GenBank/DDBJ whole genome shotgun (WGS) entry which is preliminary data.</text>
</comment>
<dbReference type="InterPro" id="IPR004175">
    <property type="entry name" value="RNA_CPDase"/>
</dbReference>
<keyword evidence="4" id="KW-1185">Reference proteome</keyword>
<keyword evidence="1 2" id="KW-0378">Hydrolase</keyword>
<evidence type="ECO:0000256" key="1">
    <source>
        <dbReference type="ARBA" id="ARBA00022801"/>
    </source>
</evidence>
<feature type="short sequence motif" description="HXTX 2" evidence="2">
    <location>
        <begin position="120"/>
        <end position="123"/>
    </location>
</feature>
<dbReference type="InterPro" id="IPR009097">
    <property type="entry name" value="Cyclic_Pdiesterase"/>
</dbReference>
<comment type="function">
    <text evidence="2">Hydrolyzes RNA 2',3'-cyclic phosphodiester to an RNA 2'-phosphomonoester.</text>
</comment>
<evidence type="ECO:0000256" key="2">
    <source>
        <dbReference type="HAMAP-Rule" id="MF_01940"/>
    </source>
</evidence>
<feature type="short sequence motif" description="HXTX 1" evidence="2">
    <location>
        <begin position="37"/>
        <end position="40"/>
    </location>
</feature>